<proteinExistence type="inferred from homology"/>
<dbReference type="PANTHER" id="PTHR21237:SF23">
    <property type="entry name" value="GRPE PROTEIN HOMOLOG, MITOCHONDRIAL"/>
    <property type="match status" value="1"/>
</dbReference>
<evidence type="ECO:0000256" key="2">
    <source>
        <dbReference type="ARBA" id="ARBA00023186"/>
    </source>
</evidence>
<dbReference type="HAMAP" id="MF_01151">
    <property type="entry name" value="GrpE"/>
    <property type="match status" value="1"/>
</dbReference>
<dbReference type="PRINTS" id="PR00773">
    <property type="entry name" value="GRPEPROTEIN"/>
</dbReference>
<dbReference type="Proteomes" id="UP001056610">
    <property type="component" value="Chromosome"/>
</dbReference>
<dbReference type="Gene3D" id="2.30.22.10">
    <property type="entry name" value="Head domain of nucleotide exchange factor GrpE"/>
    <property type="match status" value="1"/>
</dbReference>
<dbReference type="PROSITE" id="PS01071">
    <property type="entry name" value="GRPE"/>
    <property type="match status" value="1"/>
</dbReference>
<evidence type="ECO:0000256" key="1">
    <source>
        <dbReference type="ARBA" id="ARBA00009054"/>
    </source>
</evidence>
<dbReference type="InterPro" id="IPR000740">
    <property type="entry name" value="GrpE"/>
</dbReference>
<evidence type="ECO:0000256" key="6">
    <source>
        <dbReference type="SAM" id="MobiDB-lite"/>
    </source>
</evidence>
<keyword evidence="8" id="KW-1185">Reference proteome</keyword>
<feature type="compositionally biased region" description="Basic and acidic residues" evidence="6">
    <location>
        <begin position="220"/>
        <end position="232"/>
    </location>
</feature>
<dbReference type="RefSeq" id="WP_249762973.1">
    <property type="nucleotide sequence ID" value="NZ_CP097320.1"/>
</dbReference>
<dbReference type="InterPro" id="IPR013805">
    <property type="entry name" value="GrpE_CC"/>
</dbReference>
<feature type="region of interest" description="Disordered" evidence="6">
    <location>
        <begin position="201"/>
        <end position="232"/>
    </location>
</feature>
<gene>
    <name evidence="3 7" type="primary">grpE</name>
    <name evidence="7" type="ORF">M5I08_22690</name>
</gene>
<keyword evidence="2 3" id="KW-0143">Chaperone</keyword>
<dbReference type="NCBIfam" id="NF010761">
    <property type="entry name" value="PRK14164.1"/>
    <property type="match status" value="1"/>
</dbReference>
<protein>
    <recommendedName>
        <fullName evidence="3 4">Protein GrpE</fullName>
    </recommendedName>
    <alternativeName>
        <fullName evidence="3">HSP-70 cofactor</fullName>
    </alternativeName>
</protein>
<dbReference type="SUPFAM" id="SSF58014">
    <property type="entry name" value="Coiled-coil domain of nucleotide exchange factor GrpE"/>
    <property type="match status" value="1"/>
</dbReference>
<feature type="compositionally biased region" description="Polar residues" evidence="6">
    <location>
        <begin position="1"/>
        <end position="12"/>
    </location>
</feature>
<feature type="compositionally biased region" description="Low complexity" evidence="6">
    <location>
        <begin position="29"/>
        <end position="44"/>
    </location>
</feature>
<feature type="region of interest" description="Disordered" evidence="6">
    <location>
        <begin position="1"/>
        <end position="55"/>
    </location>
</feature>
<evidence type="ECO:0000256" key="5">
    <source>
        <dbReference type="RuleBase" id="RU004478"/>
    </source>
</evidence>
<dbReference type="InterPro" id="IPR009012">
    <property type="entry name" value="GrpE_head"/>
</dbReference>
<name>A0ABY4QLS4_9MYCO</name>
<feature type="compositionally biased region" description="Acidic residues" evidence="6">
    <location>
        <begin position="201"/>
        <end position="219"/>
    </location>
</feature>
<comment type="function">
    <text evidence="3 4">Participates actively in the response to hyperosmotic and heat shock by preventing the aggregation of stress-denatured proteins, in association with DnaK and GrpE. It is the nucleotide exchange factor for DnaK and may function as a thermosensor. Unfolded proteins bind initially to DnaJ; upon interaction with the DnaJ-bound protein, DnaK hydrolyzes its bound ATP, resulting in the formation of a stable complex. GrpE releases ADP from DnaK; ATP binding to DnaK triggers the release of the substrate protein, thus completing the reaction cycle. Several rounds of ATP-dependent interactions between DnaJ, DnaK and GrpE are required for fully efficient folding.</text>
</comment>
<comment type="similarity">
    <text evidence="1 3 5">Belongs to the GrpE family.</text>
</comment>
<keyword evidence="3" id="KW-0963">Cytoplasm</keyword>
<comment type="subcellular location">
    <subcellularLocation>
        <location evidence="3">Cytoplasm</location>
    </subcellularLocation>
</comment>
<sequence>MTQPNPQEQVTITDKRRIDPETGQVRHMASGAAPSGAAPEASGAKAREGAEGSEGAAIADKVAELTADLQRVQADFANYRKRALRDQEATAERAKASIVSQLLGVLDDLDRARSHGDLESGPLKLVADKLLSALTGLGLTAFGAEGDDFDPVLHEAVQHEGDGGEGSKPVIGNVLRQGYRLGGQVLRHALVAVVDTVADDSVDDATEIENEDTVDNDANEGEHNAESSASEK</sequence>
<accession>A0ABY4QLS4</accession>
<comment type="subunit">
    <text evidence="3">Homodimer.</text>
</comment>
<reference evidence="7" key="1">
    <citation type="submission" date="2022-05" db="EMBL/GenBank/DDBJ databases">
        <title>A methanotrophic Mycobacterium dominates a cave microbial ecosystem.</title>
        <authorList>
            <person name="Van Spanning R.J.M."/>
            <person name="Guan Q."/>
            <person name="Melkonian C."/>
            <person name="Gallant J."/>
            <person name="Polerecky L."/>
            <person name="Flot J.-F."/>
            <person name="Brandt B.W."/>
            <person name="Braster M."/>
            <person name="Iturbe Espinoza P."/>
            <person name="Aerts J."/>
            <person name="Meima-Franke M."/>
            <person name="Piersma S.R."/>
            <person name="Bunduc C."/>
            <person name="Ummels R."/>
            <person name="Pain A."/>
            <person name="Fleming E.J."/>
            <person name="van der Wel N."/>
            <person name="Gherman V.D."/>
            <person name="Sarbu S.M."/>
            <person name="Bodelier P.L.E."/>
            <person name="Bitter W."/>
        </authorList>
    </citation>
    <scope>NUCLEOTIDE SEQUENCE</scope>
    <source>
        <strain evidence="7">Sulfur Cave</strain>
    </source>
</reference>
<dbReference type="CDD" id="cd00446">
    <property type="entry name" value="GrpE"/>
    <property type="match status" value="1"/>
</dbReference>
<evidence type="ECO:0000313" key="7">
    <source>
        <dbReference type="EMBL" id="UQX10749.1"/>
    </source>
</evidence>
<dbReference type="Pfam" id="PF01025">
    <property type="entry name" value="GrpE"/>
    <property type="match status" value="1"/>
</dbReference>
<evidence type="ECO:0000256" key="4">
    <source>
        <dbReference type="RuleBase" id="RU000639"/>
    </source>
</evidence>
<keyword evidence="3 4" id="KW-0346">Stress response</keyword>
<evidence type="ECO:0000313" key="8">
    <source>
        <dbReference type="Proteomes" id="UP001056610"/>
    </source>
</evidence>
<dbReference type="NCBIfam" id="NF010740">
    <property type="entry name" value="PRK14142.1"/>
    <property type="match status" value="1"/>
</dbReference>
<dbReference type="EMBL" id="CP097320">
    <property type="protein sequence ID" value="UQX10749.1"/>
    <property type="molecule type" value="Genomic_DNA"/>
</dbReference>
<dbReference type="SUPFAM" id="SSF51064">
    <property type="entry name" value="Head domain of nucleotide exchange factor GrpE"/>
    <property type="match status" value="1"/>
</dbReference>
<organism evidence="7 8">
    <name type="scientific">Candidatus Mycobacterium methanotrophicum</name>
    <dbReference type="NCBI Taxonomy" id="2943498"/>
    <lineage>
        <taxon>Bacteria</taxon>
        <taxon>Bacillati</taxon>
        <taxon>Actinomycetota</taxon>
        <taxon>Actinomycetes</taxon>
        <taxon>Mycobacteriales</taxon>
        <taxon>Mycobacteriaceae</taxon>
        <taxon>Mycobacterium</taxon>
    </lineage>
</organism>
<evidence type="ECO:0000256" key="3">
    <source>
        <dbReference type="HAMAP-Rule" id="MF_01151"/>
    </source>
</evidence>
<dbReference type="Gene3D" id="3.90.20.20">
    <property type="match status" value="1"/>
</dbReference>
<dbReference type="PANTHER" id="PTHR21237">
    <property type="entry name" value="GRPE PROTEIN"/>
    <property type="match status" value="1"/>
</dbReference>